<dbReference type="AlphaFoldDB" id="S8AJR3"/>
<evidence type="ECO:0000313" key="1">
    <source>
        <dbReference type="EMBL" id="EPS41346.1"/>
    </source>
</evidence>
<dbReference type="EMBL" id="AQGS01000252">
    <property type="protein sequence ID" value="EPS41346.1"/>
    <property type="molecule type" value="Genomic_DNA"/>
</dbReference>
<dbReference type="Proteomes" id="UP000015100">
    <property type="component" value="Unassembled WGS sequence"/>
</dbReference>
<dbReference type="OMA" id="NHYHFAV"/>
<dbReference type="STRING" id="1284197.S8AJR3"/>
<proteinExistence type="predicted"/>
<name>S8AJR3_DACHA</name>
<dbReference type="eggNOG" id="ENOG502RV9K">
    <property type="taxonomic scope" value="Eukaryota"/>
</dbReference>
<gene>
    <name evidence="1" type="ORF">H072_4763</name>
</gene>
<protein>
    <submittedName>
        <fullName evidence="1">Uncharacterized protein</fullName>
    </submittedName>
</protein>
<organism evidence="1 2">
    <name type="scientific">Dactylellina haptotyla (strain CBS 200.50)</name>
    <name type="common">Nematode-trapping fungus</name>
    <name type="synonym">Monacrosporium haptotylum</name>
    <dbReference type="NCBI Taxonomy" id="1284197"/>
    <lineage>
        <taxon>Eukaryota</taxon>
        <taxon>Fungi</taxon>
        <taxon>Dikarya</taxon>
        <taxon>Ascomycota</taxon>
        <taxon>Pezizomycotina</taxon>
        <taxon>Orbiliomycetes</taxon>
        <taxon>Orbiliales</taxon>
        <taxon>Orbiliaceae</taxon>
        <taxon>Dactylellina</taxon>
    </lineage>
</organism>
<dbReference type="HOGENOM" id="CLU_1555907_0_0_1"/>
<reference evidence="2" key="2">
    <citation type="submission" date="2013-04" db="EMBL/GenBank/DDBJ databases">
        <title>Genomic mechanisms accounting for the adaptation to parasitism in nematode-trapping fungi.</title>
        <authorList>
            <person name="Ahren D.G."/>
        </authorList>
    </citation>
    <scope>NUCLEOTIDE SEQUENCE [LARGE SCALE GENOMIC DNA]</scope>
    <source>
        <strain evidence="2">CBS 200.50</strain>
    </source>
</reference>
<dbReference type="OrthoDB" id="432970at2759"/>
<accession>S8AJR3</accession>
<comment type="caution">
    <text evidence="1">The sequence shown here is derived from an EMBL/GenBank/DDBJ whole genome shotgun (WGS) entry which is preliminary data.</text>
</comment>
<evidence type="ECO:0000313" key="2">
    <source>
        <dbReference type="Proteomes" id="UP000015100"/>
    </source>
</evidence>
<reference evidence="1 2" key="1">
    <citation type="journal article" date="2013" name="PLoS Genet.">
        <title>Genomic mechanisms accounting for the adaptation to parasitism in nematode-trapping fungi.</title>
        <authorList>
            <person name="Meerupati T."/>
            <person name="Andersson K.M."/>
            <person name="Friman E."/>
            <person name="Kumar D."/>
            <person name="Tunlid A."/>
            <person name="Ahren D."/>
        </authorList>
    </citation>
    <scope>NUCLEOTIDE SEQUENCE [LARGE SCALE GENOMIC DNA]</scope>
    <source>
        <strain evidence="1 2">CBS 200.50</strain>
    </source>
</reference>
<sequence length="190" mass="21109">MSQRTPQVHASNPSEESLQDSHLFDIVKTFNSLPRSPSLPSGLNYNIWHFSIRHIPLHPPGDILFFVNFVSQFIHIEGPIQYPTTPPTGAYLPQDIQTKAKCIAPLLLQGFNNKLDVSDPWAPAFAPWAWMTNDRELAKLVGDELKAMGVDEALCKVEVATKEQNEQAQENYCGFVGALTKSVNKGAPKP</sequence>
<keyword evidence="2" id="KW-1185">Reference proteome</keyword>